<dbReference type="RefSeq" id="WP_184677411.1">
    <property type="nucleotide sequence ID" value="NZ_JACHGY010000001.1"/>
</dbReference>
<evidence type="ECO:0000256" key="2">
    <source>
        <dbReference type="SAM" id="MobiDB-lite"/>
    </source>
</evidence>
<keyword evidence="3" id="KW-1133">Transmembrane helix</keyword>
<feature type="domain" description="Band 7" evidence="4">
    <location>
        <begin position="64"/>
        <end position="276"/>
    </location>
</feature>
<keyword evidence="5" id="KW-0645">Protease</keyword>
<feature type="region of interest" description="Disordered" evidence="2">
    <location>
        <begin position="446"/>
        <end position="467"/>
    </location>
</feature>
<sequence>MADEPQEQEQEQAQDQGLPPAPPREEPSVQAIDPAQQSLADALRVSFGLLRLVMVVLVVVYLCSGIYQVPEQKEAVVTRFGKIVTDSAGKATKDRGLHFGWPFPIDNVILVPVNERTIDISQAFVYEGEGGSRPLNPDKDGSLITGDANLVHARFNAGYRISDPVAFLANFGDPEGVTSERLSVRGGAETIYVDANLTGLQIADALVTNMVEQGVVHAVASQPVVALIGSSLDSDQARAIAQAKLDELAVGITLTNITMRLPEMPQSVADAYQLVAQAEATRATRINEAESDRTKLLGEAAGKGALPVRGQDGPLVQLLKEYEIATTLDDTERIAELDTQLSEVFRSLTVTGDDGESLPIGGETATIINNAQIQRSQIAQRLKTEAETVLELKEAFEKDPELFKQRRWQYVLREVFSEDSGIELFYANSGQRIHLDVNRDPNIARTKERDRLESEIEQAKEDKRAGR</sequence>
<dbReference type="GO" id="GO:0006508">
    <property type="term" value="P:proteolysis"/>
    <property type="evidence" value="ECO:0007669"/>
    <property type="project" value="UniProtKB-KW"/>
</dbReference>
<dbReference type="Gene3D" id="3.30.479.30">
    <property type="entry name" value="Band 7 domain"/>
    <property type="match status" value="1"/>
</dbReference>
<name>A0A7X0H5V2_9BACT</name>
<dbReference type="GO" id="GO:0008233">
    <property type="term" value="F:peptidase activity"/>
    <property type="evidence" value="ECO:0007669"/>
    <property type="project" value="UniProtKB-KW"/>
</dbReference>
<evidence type="ECO:0000256" key="1">
    <source>
        <dbReference type="ARBA" id="ARBA00004167"/>
    </source>
</evidence>
<comment type="subcellular location">
    <subcellularLocation>
        <location evidence="1">Membrane</location>
        <topology evidence="1">Single-pass membrane protein</topology>
    </subcellularLocation>
</comment>
<keyword evidence="3" id="KW-0472">Membrane</keyword>
<evidence type="ECO:0000259" key="4">
    <source>
        <dbReference type="SMART" id="SM00244"/>
    </source>
</evidence>
<evidence type="ECO:0000313" key="5">
    <source>
        <dbReference type="EMBL" id="MBB6429851.1"/>
    </source>
</evidence>
<comment type="caution">
    <text evidence="5">The sequence shown here is derived from an EMBL/GenBank/DDBJ whole genome shotgun (WGS) entry which is preliminary data.</text>
</comment>
<feature type="region of interest" description="Disordered" evidence="2">
    <location>
        <begin position="1"/>
        <end position="30"/>
    </location>
</feature>
<accession>A0A7X0H5V2</accession>
<dbReference type="GO" id="GO:0016020">
    <property type="term" value="C:membrane"/>
    <property type="evidence" value="ECO:0007669"/>
    <property type="project" value="UniProtKB-SubCell"/>
</dbReference>
<dbReference type="InterPro" id="IPR036013">
    <property type="entry name" value="Band_7/SPFH_dom_sf"/>
</dbReference>
<dbReference type="SMART" id="SM00244">
    <property type="entry name" value="PHB"/>
    <property type="match status" value="1"/>
</dbReference>
<protein>
    <submittedName>
        <fullName evidence="5">Regulator of protease activity HflC (Stomatin/prohibitin superfamily)</fullName>
    </submittedName>
</protein>
<proteinExistence type="predicted"/>
<keyword evidence="5" id="KW-0378">Hydrolase</keyword>
<evidence type="ECO:0000256" key="3">
    <source>
        <dbReference type="SAM" id="Phobius"/>
    </source>
</evidence>
<gene>
    <name evidence="5" type="ORF">HNQ40_001657</name>
</gene>
<dbReference type="Pfam" id="PF01145">
    <property type="entry name" value="Band_7"/>
    <property type="match status" value="1"/>
</dbReference>
<dbReference type="PANTHER" id="PTHR42911">
    <property type="entry name" value="MODULATOR OF FTSH PROTEASE HFLC"/>
    <property type="match status" value="1"/>
</dbReference>
<keyword evidence="3" id="KW-0812">Transmembrane</keyword>
<feature type="compositionally biased region" description="Acidic residues" evidence="2">
    <location>
        <begin position="1"/>
        <end position="12"/>
    </location>
</feature>
<dbReference type="AlphaFoldDB" id="A0A7X0H5V2"/>
<evidence type="ECO:0000313" key="6">
    <source>
        <dbReference type="Proteomes" id="UP000541810"/>
    </source>
</evidence>
<reference evidence="5 6" key="1">
    <citation type="submission" date="2020-08" db="EMBL/GenBank/DDBJ databases">
        <title>Genomic Encyclopedia of Type Strains, Phase IV (KMG-IV): sequencing the most valuable type-strain genomes for metagenomic binning, comparative biology and taxonomic classification.</title>
        <authorList>
            <person name="Goeker M."/>
        </authorList>
    </citation>
    <scope>NUCLEOTIDE SEQUENCE [LARGE SCALE GENOMIC DNA]</scope>
    <source>
        <strain evidence="5 6">DSM 103725</strain>
    </source>
</reference>
<organism evidence="5 6">
    <name type="scientific">Algisphaera agarilytica</name>
    <dbReference type="NCBI Taxonomy" id="1385975"/>
    <lineage>
        <taxon>Bacteria</taxon>
        <taxon>Pseudomonadati</taxon>
        <taxon>Planctomycetota</taxon>
        <taxon>Phycisphaerae</taxon>
        <taxon>Phycisphaerales</taxon>
        <taxon>Phycisphaeraceae</taxon>
        <taxon>Algisphaera</taxon>
    </lineage>
</organism>
<dbReference type="PANTHER" id="PTHR42911:SF1">
    <property type="entry name" value="MODULATOR OF FTSH PROTEASE HFLC"/>
    <property type="match status" value="1"/>
</dbReference>
<dbReference type="Proteomes" id="UP000541810">
    <property type="component" value="Unassembled WGS sequence"/>
</dbReference>
<keyword evidence="6" id="KW-1185">Reference proteome</keyword>
<dbReference type="EMBL" id="JACHGY010000001">
    <property type="protein sequence ID" value="MBB6429851.1"/>
    <property type="molecule type" value="Genomic_DNA"/>
</dbReference>
<dbReference type="InterPro" id="IPR001107">
    <property type="entry name" value="Band_7"/>
</dbReference>
<feature type="transmembrane region" description="Helical" evidence="3">
    <location>
        <begin position="49"/>
        <end position="69"/>
    </location>
</feature>